<dbReference type="GeneID" id="20212937"/>
<feature type="transmembrane region" description="Helical" evidence="12">
    <location>
        <begin position="173"/>
        <end position="193"/>
    </location>
</feature>
<proteinExistence type="inferred from homology"/>
<keyword evidence="16" id="KW-1185">Reference proteome</keyword>
<feature type="transmembrane region" description="Helical" evidence="12">
    <location>
        <begin position="96"/>
        <end position="117"/>
    </location>
</feature>
<evidence type="ECO:0000256" key="11">
    <source>
        <dbReference type="ARBA" id="ARBA00023136"/>
    </source>
</evidence>
<dbReference type="GO" id="GO:0005886">
    <property type="term" value="C:plasma membrane"/>
    <property type="evidence" value="ECO:0007669"/>
    <property type="project" value="UniProtKB-SubCell"/>
</dbReference>
<dbReference type="EnsemblMetazoa" id="HelroT194225">
    <property type="protein sequence ID" value="HelroP194225"/>
    <property type="gene ID" value="HelroG194225"/>
</dbReference>
<dbReference type="CTD" id="20212937"/>
<feature type="compositionally biased region" description="Gly residues" evidence="13">
    <location>
        <begin position="230"/>
        <end position="242"/>
    </location>
</feature>
<dbReference type="InParanoid" id="T1FVU1"/>
<comment type="subcellular location">
    <subcellularLocation>
        <location evidence="1">Cell membrane</location>
        <topology evidence="1">Multi-pass membrane protein</topology>
    </subcellularLocation>
    <subcellularLocation>
        <location evidence="2">Golgi apparatus membrane</location>
        <topology evidence="2">Multi-pass membrane protein</topology>
    </subcellularLocation>
</comment>
<gene>
    <name evidence="15" type="primary">20212937</name>
    <name evidence="14" type="ORF">HELRODRAFT_194225</name>
</gene>
<reference evidence="15" key="3">
    <citation type="submission" date="2015-06" db="UniProtKB">
        <authorList>
            <consortium name="EnsemblMetazoa"/>
        </authorList>
    </citation>
    <scope>IDENTIFICATION</scope>
</reference>
<dbReference type="GO" id="GO:0000139">
    <property type="term" value="C:Golgi membrane"/>
    <property type="evidence" value="ECO:0007669"/>
    <property type="project" value="UniProtKB-SubCell"/>
</dbReference>
<dbReference type="eggNOG" id="KOG1623">
    <property type="taxonomic scope" value="Eukaryota"/>
</dbReference>
<keyword evidence="11 12" id="KW-0472">Membrane</keyword>
<evidence type="ECO:0000256" key="4">
    <source>
        <dbReference type="ARBA" id="ARBA00022448"/>
    </source>
</evidence>
<feature type="transmembrane region" description="Helical" evidence="12">
    <location>
        <begin position="68"/>
        <end position="89"/>
    </location>
</feature>
<evidence type="ECO:0000256" key="7">
    <source>
        <dbReference type="ARBA" id="ARBA00022692"/>
    </source>
</evidence>
<dbReference type="PANTHER" id="PTHR10791:SF30">
    <property type="entry name" value="SUGAR TRANSPORTER SWEET1"/>
    <property type="match status" value="1"/>
</dbReference>
<dbReference type="Pfam" id="PF03083">
    <property type="entry name" value="MtN3_slv"/>
    <property type="match status" value="2"/>
</dbReference>
<evidence type="ECO:0000256" key="2">
    <source>
        <dbReference type="ARBA" id="ARBA00004653"/>
    </source>
</evidence>
<dbReference type="GO" id="GO:0051119">
    <property type="term" value="F:sugar transmembrane transporter activity"/>
    <property type="evidence" value="ECO:0000318"/>
    <property type="project" value="GO_Central"/>
</dbReference>
<evidence type="ECO:0000256" key="9">
    <source>
        <dbReference type="ARBA" id="ARBA00022989"/>
    </source>
</evidence>
<sequence length="249" mass="26567">MSFGFGELLENFTIGLTLILHLSGLSACQCMVRSKSTKGVPYLIFIFSTISCIIMIKYACILEQPKLIFLNSVGLVLYVIYISLYLMYADNKAYDLAILGSLLAVPISLLFFTSGWISANNGGDKNGDGDASGKGDVLNVLGSALTINALFLISIPSIEVYHNLVNRNREGMPLVMIISGLACFISWLAYGIMLNDIFIYLPNGIGMMVQALKLYAFVAFDDDGGDDVGEGGGGGGGGGGRGGARKKKK</sequence>
<dbReference type="GO" id="GO:0008643">
    <property type="term" value="P:carbohydrate transport"/>
    <property type="evidence" value="ECO:0000318"/>
    <property type="project" value="GO_Central"/>
</dbReference>
<dbReference type="FunFam" id="1.20.1280.290:FF:000089">
    <property type="entry name" value="Sugar transporter SWEET"/>
    <property type="match status" value="1"/>
</dbReference>
<dbReference type="EMBL" id="AMQM01007572">
    <property type="status" value="NOT_ANNOTATED_CDS"/>
    <property type="molecule type" value="Genomic_DNA"/>
</dbReference>
<comment type="caution">
    <text evidence="12">Lacks conserved residue(s) required for the propagation of feature annotation.</text>
</comment>
<dbReference type="EMBL" id="KB097640">
    <property type="protein sequence ID" value="ESN92524.1"/>
    <property type="molecule type" value="Genomic_DNA"/>
</dbReference>
<keyword evidence="7 12" id="KW-0812">Transmembrane</keyword>
<organism evidence="15 16">
    <name type="scientific">Helobdella robusta</name>
    <name type="common">Californian leech</name>
    <dbReference type="NCBI Taxonomy" id="6412"/>
    <lineage>
        <taxon>Eukaryota</taxon>
        <taxon>Metazoa</taxon>
        <taxon>Spiralia</taxon>
        <taxon>Lophotrochozoa</taxon>
        <taxon>Annelida</taxon>
        <taxon>Clitellata</taxon>
        <taxon>Hirudinea</taxon>
        <taxon>Rhynchobdellida</taxon>
        <taxon>Glossiphoniidae</taxon>
        <taxon>Helobdella</taxon>
    </lineage>
</organism>
<keyword evidence="10" id="KW-0333">Golgi apparatus</keyword>
<feature type="region of interest" description="Disordered" evidence="13">
    <location>
        <begin position="229"/>
        <end position="249"/>
    </location>
</feature>
<feature type="transmembrane region" description="Helical" evidence="12">
    <location>
        <begin position="12"/>
        <end position="32"/>
    </location>
</feature>
<evidence type="ECO:0000256" key="1">
    <source>
        <dbReference type="ARBA" id="ARBA00004651"/>
    </source>
</evidence>
<dbReference type="RefSeq" id="XP_009029451.1">
    <property type="nucleotide sequence ID" value="XM_009031203.1"/>
</dbReference>
<evidence type="ECO:0000256" key="13">
    <source>
        <dbReference type="SAM" id="MobiDB-lite"/>
    </source>
</evidence>
<reference evidence="16" key="1">
    <citation type="submission" date="2012-12" db="EMBL/GenBank/DDBJ databases">
        <authorList>
            <person name="Hellsten U."/>
            <person name="Grimwood J."/>
            <person name="Chapman J.A."/>
            <person name="Shapiro H."/>
            <person name="Aerts A."/>
            <person name="Otillar R.P."/>
            <person name="Terry A.Y."/>
            <person name="Boore J.L."/>
            <person name="Simakov O."/>
            <person name="Marletaz F."/>
            <person name="Cho S.-J."/>
            <person name="Edsinger-Gonzales E."/>
            <person name="Havlak P."/>
            <person name="Kuo D.-H."/>
            <person name="Larsson T."/>
            <person name="Lv J."/>
            <person name="Arendt D."/>
            <person name="Savage R."/>
            <person name="Osoegawa K."/>
            <person name="de Jong P."/>
            <person name="Lindberg D.R."/>
            <person name="Seaver E.C."/>
            <person name="Weisblat D.A."/>
            <person name="Putnam N.H."/>
            <person name="Grigoriev I.V."/>
            <person name="Rokhsar D.S."/>
        </authorList>
    </citation>
    <scope>NUCLEOTIDE SEQUENCE</scope>
</reference>
<dbReference type="OMA" id="MSCKLQN"/>
<dbReference type="PANTHER" id="PTHR10791">
    <property type="entry name" value="RAG1-ACTIVATING PROTEIN 1"/>
    <property type="match status" value="1"/>
</dbReference>
<dbReference type="HOGENOM" id="CLU_048643_3_3_1"/>
<reference evidence="14 16" key="2">
    <citation type="journal article" date="2013" name="Nature">
        <title>Insights into bilaterian evolution from three spiralian genomes.</title>
        <authorList>
            <person name="Simakov O."/>
            <person name="Marletaz F."/>
            <person name="Cho S.J."/>
            <person name="Edsinger-Gonzales E."/>
            <person name="Havlak P."/>
            <person name="Hellsten U."/>
            <person name="Kuo D.H."/>
            <person name="Larsson T."/>
            <person name="Lv J."/>
            <person name="Arendt D."/>
            <person name="Savage R."/>
            <person name="Osoegawa K."/>
            <person name="de Jong P."/>
            <person name="Grimwood J."/>
            <person name="Chapman J.A."/>
            <person name="Shapiro H."/>
            <person name="Aerts A."/>
            <person name="Otillar R.P."/>
            <person name="Terry A.Y."/>
            <person name="Boore J.L."/>
            <person name="Grigoriev I.V."/>
            <person name="Lindberg D.R."/>
            <person name="Seaver E.C."/>
            <person name="Weisblat D.A."/>
            <person name="Putnam N.H."/>
            <person name="Rokhsar D.S."/>
        </authorList>
    </citation>
    <scope>NUCLEOTIDE SEQUENCE</scope>
</reference>
<comment type="similarity">
    <text evidence="3 12">Belongs to the SWEET sugar transporter family.</text>
</comment>
<keyword evidence="6 12" id="KW-0762">Sugar transport</keyword>
<dbReference type="KEGG" id="hro:HELRODRAFT_194225"/>
<protein>
    <recommendedName>
        <fullName evidence="12">Sugar transporter SWEET</fullName>
    </recommendedName>
</protein>
<accession>T1FVU1</accession>
<feature type="transmembrane region" description="Helical" evidence="12">
    <location>
        <begin position="137"/>
        <end position="161"/>
    </location>
</feature>
<dbReference type="FunCoup" id="T1FVU1">
    <property type="interactions" value="276"/>
</dbReference>
<dbReference type="InterPro" id="IPR047664">
    <property type="entry name" value="SWEET"/>
</dbReference>
<dbReference type="STRING" id="6412.T1FVU1"/>
<dbReference type="OrthoDB" id="409725at2759"/>
<evidence type="ECO:0000256" key="10">
    <source>
        <dbReference type="ARBA" id="ARBA00023034"/>
    </source>
</evidence>
<dbReference type="InterPro" id="IPR004316">
    <property type="entry name" value="SWEET_rpt"/>
</dbReference>
<evidence type="ECO:0000313" key="16">
    <source>
        <dbReference type="Proteomes" id="UP000015101"/>
    </source>
</evidence>
<keyword evidence="4 12" id="KW-0813">Transport</keyword>
<feature type="transmembrane region" description="Helical" evidence="12">
    <location>
        <begin position="39"/>
        <end position="56"/>
    </location>
</feature>
<name>T1FVU1_HELRO</name>
<keyword evidence="9 12" id="KW-1133">Transmembrane helix</keyword>
<evidence type="ECO:0000313" key="15">
    <source>
        <dbReference type="EnsemblMetazoa" id="HelroP194225"/>
    </source>
</evidence>
<evidence type="ECO:0000256" key="5">
    <source>
        <dbReference type="ARBA" id="ARBA00022475"/>
    </source>
</evidence>
<comment type="function">
    <text evidence="12">Mediates sugar transport across membranes.</text>
</comment>
<evidence type="ECO:0000256" key="8">
    <source>
        <dbReference type="ARBA" id="ARBA00022737"/>
    </source>
</evidence>
<keyword evidence="5" id="KW-1003">Cell membrane</keyword>
<dbReference type="Gene3D" id="1.20.1280.290">
    <property type="match status" value="2"/>
</dbReference>
<keyword evidence="8" id="KW-0677">Repeat</keyword>
<dbReference type="FunFam" id="1.20.1280.290:FF:000010">
    <property type="entry name" value="Sugar transporter SWEET"/>
    <property type="match status" value="1"/>
</dbReference>
<dbReference type="AlphaFoldDB" id="T1FVU1"/>
<dbReference type="GO" id="GO:0016020">
    <property type="term" value="C:membrane"/>
    <property type="evidence" value="ECO:0000318"/>
    <property type="project" value="GO_Central"/>
</dbReference>
<evidence type="ECO:0000313" key="14">
    <source>
        <dbReference type="EMBL" id="ESN92524.1"/>
    </source>
</evidence>
<dbReference type="Proteomes" id="UP000015101">
    <property type="component" value="Unassembled WGS sequence"/>
</dbReference>
<evidence type="ECO:0000256" key="6">
    <source>
        <dbReference type="ARBA" id="ARBA00022597"/>
    </source>
</evidence>
<evidence type="ECO:0000256" key="12">
    <source>
        <dbReference type="RuleBase" id="RU910715"/>
    </source>
</evidence>
<evidence type="ECO:0000256" key="3">
    <source>
        <dbReference type="ARBA" id="ARBA00007809"/>
    </source>
</evidence>